<evidence type="ECO:0000256" key="8">
    <source>
        <dbReference type="ARBA" id="ARBA00023315"/>
    </source>
</evidence>
<keyword evidence="5 9" id="KW-1133">Transmembrane helix</keyword>
<keyword evidence="4 9" id="KW-0812">Transmembrane</keyword>
<dbReference type="AlphaFoldDB" id="A0A9P6WZW1"/>
<evidence type="ECO:0000256" key="7">
    <source>
        <dbReference type="ARBA" id="ARBA00023136"/>
    </source>
</evidence>
<protein>
    <recommendedName>
        <fullName evidence="10">Phospholipid/glycerol acyltransferase domain-containing protein</fullName>
    </recommendedName>
</protein>
<reference evidence="11" key="1">
    <citation type="journal article" date="2020" name="Microb. Genom.">
        <title>Genetic diversity of clinical and environmental Mucorales isolates obtained from an investigation of mucormycosis cases among solid organ transplant recipients.</title>
        <authorList>
            <person name="Nguyen M.H."/>
            <person name="Kaul D."/>
            <person name="Muto C."/>
            <person name="Cheng S.J."/>
            <person name="Richter R.A."/>
            <person name="Bruno V.M."/>
            <person name="Liu G."/>
            <person name="Beyhan S."/>
            <person name="Sundermann A.J."/>
            <person name="Mounaud S."/>
            <person name="Pasculle A.W."/>
            <person name="Nierman W.C."/>
            <person name="Driscoll E."/>
            <person name="Cumbie R."/>
            <person name="Clancy C.J."/>
            <person name="Dupont C.L."/>
        </authorList>
    </citation>
    <scope>NUCLEOTIDE SEQUENCE</scope>
    <source>
        <strain evidence="11">GL11</strain>
    </source>
</reference>
<dbReference type="GO" id="GO:0016746">
    <property type="term" value="F:acyltransferase activity"/>
    <property type="evidence" value="ECO:0007669"/>
    <property type="project" value="UniProtKB-KW"/>
</dbReference>
<evidence type="ECO:0000256" key="5">
    <source>
        <dbReference type="ARBA" id="ARBA00022989"/>
    </source>
</evidence>
<evidence type="ECO:0000313" key="11">
    <source>
        <dbReference type="EMBL" id="KAG1302068.1"/>
    </source>
</evidence>
<gene>
    <name evidence="11" type="ORF">G6F64_011248</name>
</gene>
<dbReference type="Pfam" id="PF01553">
    <property type="entry name" value="Acyltransferase"/>
    <property type="match status" value="1"/>
</dbReference>
<dbReference type="SUPFAM" id="SSF69593">
    <property type="entry name" value="Glycerol-3-phosphate (1)-acyltransferase"/>
    <property type="match status" value="1"/>
</dbReference>
<comment type="similarity">
    <text evidence="2">Belongs to the 1-acyl-sn-glycerol-3-phosphate acyltransferase family.</text>
</comment>
<evidence type="ECO:0000256" key="1">
    <source>
        <dbReference type="ARBA" id="ARBA00004370"/>
    </source>
</evidence>
<proteinExistence type="inferred from homology"/>
<evidence type="ECO:0000259" key="10">
    <source>
        <dbReference type="Pfam" id="PF01553"/>
    </source>
</evidence>
<dbReference type="OrthoDB" id="272512at2759"/>
<keyword evidence="8" id="KW-0012">Acyltransferase</keyword>
<dbReference type="InterPro" id="IPR002123">
    <property type="entry name" value="Plipid/glycerol_acylTrfase"/>
</dbReference>
<keyword evidence="7 9" id="KW-0472">Membrane</keyword>
<keyword evidence="6" id="KW-0443">Lipid metabolism</keyword>
<keyword evidence="3" id="KW-0808">Transferase</keyword>
<evidence type="ECO:0000256" key="6">
    <source>
        <dbReference type="ARBA" id="ARBA00023098"/>
    </source>
</evidence>
<organism evidence="11 12">
    <name type="scientific">Rhizopus oryzae</name>
    <name type="common">Mucormycosis agent</name>
    <name type="synonym">Rhizopus arrhizus var. delemar</name>
    <dbReference type="NCBI Taxonomy" id="64495"/>
    <lineage>
        <taxon>Eukaryota</taxon>
        <taxon>Fungi</taxon>
        <taxon>Fungi incertae sedis</taxon>
        <taxon>Mucoromycota</taxon>
        <taxon>Mucoromycotina</taxon>
        <taxon>Mucoromycetes</taxon>
        <taxon>Mucorales</taxon>
        <taxon>Mucorineae</taxon>
        <taxon>Rhizopodaceae</taxon>
        <taxon>Rhizopus</taxon>
    </lineage>
</organism>
<keyword evidence="12" id="KW-1185">Reference proteome</keyword>
<sequence>MEKYSRWRDAGTGIQPFLPPVPPRTDSSFLVTLSNIVHTIAGSVQGLIKLPVILLLSLCYVLFVSILGSLLTPIKPLKRAWQTLFSTILTRFILFFMGFFHIKTETVSIRKSRGNIKSGSVKDGDIIISNWTSYVDILYLAYKFNPVFTQVYSNTTQVKKISLWQAIRSVNQIPPATPTSTVYDIKELSLKAKEQGWGPIVIFPEGTTTNGRALLKFVPLSFDDVDLNRFHLLSFKYEYGSMPPTFTIGNQWIHFFKLCSQFHNSLNVRMLAKGELDSDILASLGHLSKLRKTNLTMNDKRDFLVYYESRNKKKIS</sequence>
<name>A0A9P6WZW1_RHIOR</name>
<dbReference type="GO" id="GO:0006629">
    <property type="term" value="P:lipid metabolic process"/>
    <property type="evidence" value="ECO:0007669"/>
    <property type="project" value="UniProtKB-KW"/>
</dbReference>
<evidence type="ECO:0000256" key="2">
    <source>
        <dbReference type="ARBA" id="ARBA00008655"/>
    </source>
</evidence>
<feature type="domain" description="Phospholipid/glycerol acyltransferase" evidence="10">
    <location>
        <begin position="122"/>
        <end position="218"/>
    </location>
</feature>
<evidence type="ECO:0000256" key="4">
    <source>
        <dbReference type="ARBA" id="ARBA00022692"/>
    </source>
</evidence>
<dbReference type="GO" id="GO:0016020">
    <property type="term" value="C:membrane"/>
    <property type="evidence" value="ECO:0007669"/>
    <property type="project" value="UniProtKB-SubCell"/>
</dbReference>
<dbReference type="Proteomes" id="UP000716291">
    <property type="component" value="Unassembled WGS sequence"/>
</dbReference>
<feature type="transmembrane region" description="Helical" evidence="9">
    <location>
        <begin position="52"/>
        <end position="74"/>
    </location>
</feature>
<comment type="subcellular location">
    <subcellularLocation>
        <location evidence="1">Membrane</location>
    </subcellularLocation>
</comment>
<evidence type="ECO:0000313" key="12">
    <source>
        <dbReference type="Proteomes" id="UP000716291"/>
    </source>
</evidence>
<evidence type="ECO:0000256" key="3">
    <source>
        <dbReference type="ARBA" id="ARBA00022679"/>
    </source>
</evidence>
<dbReference type="EMBL" id="JAANQT010002652">
    <property type="protein sequence ID" value="KAG1302068.1"/>
    <property type="molecule type" value="Genomic_DNA"/>
</dbReference>
<comment type="caution">
    <text evidence="11">The sequence shown here is derived from an EMBL/GenBank/DDBJ whole genome shotgun (WGS) entry which is preliminary data.</text>
</comment>
<accession>A0A9P6WZW1</accession>
<feature type="transmembrane region" description="Helical" evidence="9">
    <location>
        <begin position="80"/>
        <end position="102"/>
    </location>
</feature>
<dbReference type="PANTHER" id="PTHR23063">
    <property type="entry name" value="PHOSPHOLIPID ACYLTRANSFERASE"/>
    <property type="match status" value="1"/>
</dbReference>
<dbReference type="PANTHER" id="PTHR23063:SF60">
    <property type="entry name" value="LYSOPHOSPHATIDIC ACID:OLEOYL-COA ACYLTRANSFERASE 1"/>
    <property type="match status" value="1"/>
</dbReference>
<evidence type="ECO:0000256" key="9">
    <source>
        <dbReference type="SAM" id="Phobius"/>
    </source>
</evidence>